<dbReference type="EMBL" id="JBHSRI010000003">
    <property type="protein sequence ID" value="MFC6038760.1"/>
    <property type="molecule type" value="Genomic_DNA"/>
</dbReference>
<gene>
    <name evidence="2" type="ORF">ACFPYN_04735</name>
</gene>
<proteinExistence type="predicted"/>
<keyword evidence="3" id="KW-1185">Reference proteome</keyword>
<accession>A0ABW1L597</accession>
<keyword evidence="1" id="KW-0472">Membrane</keyword>
<evidence type="ECO:0000313" key="3">
    <source>
        <dbReference type="Proteomes" id="UP001596170"/>
    </source>
</evidence>
<dbReference type="InterPro" id="IPR007047">
    <property type="entry name" value="Flp_Fap"/>
</dbReference>
<name>A0ABW1L597_9BACL</name>
<sequence length="52" mass="5568">MNQLKKLFKEEDGQALTEYGLLVGLIAIGVIAVLAAIGPKLVTIFAKIRDAI</sequence>
<dbReference type="Proteomes" id="UP001596170">
    <property type="component" value="Unassembled WGS sequence"/>
</dbReference>
<organism evidence="2 3">
    <name type="scientific">Paenisporosarcina macmurdoensis</name>
    <dbReference type="NCBI Taxonomy" id="212659"/>
    <lineage>
        <taxon>Bacteria</taxon>
        <taxon>Bacillati</taxon>
        <taxon>Bacillota</taxon>
        <taxon>Bacilli</taxon>
        <taxon>Bacillales</taxon>
        <taxon>Caryophanaceae</taxon>
        <taxon>Paenisporosarcina</taxon>
    </lineage>
</organism>
<evidence type="ECO:0000313" key="2">
    <source>
        <dbReference type="EMBL" id="MFC6038760.1"/>
    </source>
</evidence>
<keyword evidence="1" id="KW-1133">Transmembrane helix</keyword>
<feature type="transmembrane region" description="Helical" evidence="1">
    <location>
        <begin position="20"/>
        <end position="42"/>
    </location>
</feature>
<evidence type="ECO:0000256" key="1">
    <source>
        <dbReference type="SAM" id="Phobius"/>
    </source>
</evidence>
<protein>
    <submittedName>
        <fullName evidence="2">Flp family type IVb pilin</fullName>
    </submittedName>
</protein>
<dbReference type="Pfam" id="PF04964">
    <property type="entry name" value="Flp_Fap"/>
    <property type="match status" value="1"/>
</dbReference>
<reference evidence="3" key="1">
    <citation type="journal article" date="2019" name="Int. J. Syst. Evol. Microbiol.">
        <title>The Global Catalogue of Microorganisms (GCM) 10K type strain sequencing project: providing services to taxonomists for standard genome sequencing and annotation.</title>
        <authorList>
            <consortium name="The Broad Institute Genomics Platform"/>
            <consortium name="The Broad Institute Genome Sequencing Center for Infectious Disease"/>
            <person name="Wu L."/>
            <person name="Ma J."/>
        </authorList>
    </citation>
    <scope>NUCLEOTIDE SEQUENCE [LARGE SCALE GENOMIC DNA]</scope>
    <source>
        <strain evidence="3">CCUG 54527</strain>
    </source>
</reference>
<keyword evidence="1" id="KW-0812">Transmembrane</keyword>
<comment type="caution">
    <text evidence="2">The sequence shown here is derived from an EMBL/GenBank/DDBJ whole genome shotgun (WGS) entry which is preliminary data.</text>
</comment>
<dbReference type="RefSeq" id="WP_377732858.1">
    <property type="nucleotide sequence ID" value="NZ_JBHSRI010000003.1"/>
</dbReference>